<sequence length="183" mass="19961">MCAIVRHSQQPNYPNKKYDAPPTVHVPCYGFFSSSRLHVPKQPQKGARCAPAREPQLDESNSEMMSPPWLPNAEINNLWASMTHATHAFRSAQLEELLLASPVLVAQASSTSSSIRSLAVAAYGQLLRPDAEKALACKVFPVHVLAPKKGKYGGVGFNGALGLFSWTLIKFDFSMDFEGGLAF</sequence>
<gene>
    <name evidence="2" type="ORF">TRIATDRAFT_298427</name>
</gene>
<organism evidence="2 3">
    <name type="scientific">Hypocrea atroviridis (strain ATCC 20476 / IMI 206040)</name>
    <name type="common">Trichoderma atroviride</name>
    <dbReference type="NCBI Taxonomy" id="452589"/>
    <lineage>
        <taxon>Eukaryota</taxon>
        <taxon>Fungi</taxon>
        <taxon>Dikarya</taxon>
        <taxon>Ascomycota</taxon>
        <taxon>Pezizomycotina</taxon>
        <taxon>Sordariomycetes</taxon>
        <taxon>Hypocreomycetidae</taxon>
        <taxon>Hypocreales</taxon>
        <taxon>Hypocreaceae</taxon>
        <taxon>Trichoderma</taxon>
    </lineage>
</organism>
<name>G9NN05_HYPAI</name>
<dbReference type="AlphaFoldDB" id="G9NN05"/>
<accession>G9NN05</accession>
<evidence type="ECO:0000313" key="3">
    <source>
        <dbReference type="Proteomes" id="UP000005426"/>
    </source>
</evidence>
<feature type="region of interest" description="Disordered" evidence="1">
    <location>
        <begin position="40"/>
        <end position="68"/>
    </location>
</feature>
<evidence type="ECO:0000256" key="1">
    <source>
        <dbReference type="SAM" id="MobiDB-lite"/>
    </source>
</evidence>
<reference evidence="2 3" key="1">
    <citation type="journal article" date="2011" name="Genome Biol.">
        <title>Comparative genome sequence analysis underscores mycoparasitism as the ancestral life style of Trichoderma.</title>
        <authorList>
            <person name="Kubicek C.P."/>
            <person name="Herrera-Estrella A."/>
            <person name="Seidl-Seiboth V."/>
            <person name="Martinez D.A."/>
            <person name="Druzhinina I.S."/>
            <person name="Thon M."/>
            <person name="Zeilinger S."/>
            <person name="Casas-Flores S."/>
            <person name="Horwitz B.A."/>
            <person name="Mukherjee P.K."/>
            <person name="Mukherjee M."/>
            <person name="Kredics L."/>
            <person name="Alcaraz L.D."/>
            <person name="Aerts A."/>
            <person name="Antal Z."/>
            <person name="Atanasova L."/>
            <person name="Cervantes-Badillo M.G."/>
            <person name="Challacombe J."/>
            <person name="Chertkov O."/>
            <person name="McCluskey K."/>
            <person name="Coulpier F."/>
            <person name="Deshpande N."/>
            <person name="von Doehren H."/>
            <person name="Ebbole D.J."/>
            <person name="Esquivel-Naranjo E.U."/>
            <person name="Fekete E."/>
            <person name="Flipphi M."/>
            <person name="Glaser F."/>
            <person name="Gomez-Rodriguez E.Y."/>
            <person name="Gruber S."/>
            <person name="Han C."/>
            <person name="Henrissat B."/>
            <person name="Hermosa R."/>
            <person name="Hernandez-Onate M."/>
            <person name="Karaffa L."/>
            <person name="Kosti I."/>
            <person name="Le Crom S."/>
            <person name="Lindquist E."/>
            <person name="Lucas S."/>
            <person name="Luebeck M."/>
            <person name="Luebeck P.S."/>
            <person name="Margeot A."/>
            <person name="Metz B."/>
            <person name="Misra M."/>
            <person name="Nevalainen H."/>
            <person name="Omann M."/>
            <person name="Packer N."/>
            <person name="Perrone G."/>
            <person name="Uresti-Rivera E.E."/>
            <person name="Salamov A."/>
            <person name="Schmoll M."/>
            <person name="Seiboth B."/>
            <person name="Shapiro H."/>
            <person name="Sukno S."/>
            <person name="Tamayo-Ramos J.A."/>
            <person name="Tisch D."/>
            <person name="Wiest A."/>
            <person name="Wilkinson H.H."/>
            <person name="Zhang M."/>
            <person name="Coutinho P.M."/>
            <person name="Kenerley C.M."/>
            <person name="Monte E."/>
            <person name="Baker S.E."/>
            <person name="Grigoriev I.V."/>
        </authorList>
    </citation>
    <scope>NUCLEOTIDE SEQUENCE [LARGE SCALE GENOMIC DNA]</scope>
    <source>
        <strain evidence="3">ATCC 20476 / IMI 206040</strain>
    </source>
</reference>
<evidence type="ECO:0000313" key="2">
    <source>
        <dbReference type="EMBL" id="EHK48283.1"/>
    </source>
</evidence>
<protein>
    <submittedName>
        <fullName evidence="2">Uncharacterized protein</fullName>
    </submittedName>
</protein>
<keyword evidence="3" id="KW-1185">Reference proteome</keyword>
<dbReference type="HOGENOM" id="CLU_1475359_0_0_1"/>
<comment type="caution">
    <text evidence="2">The sequence shown here is derived from an EMBL/GenBank/DDBJ whole genome shotgun (WGS) entry which is preliminary data.</text>
</comment>
<dbReference type="EMBL" id="ABDG02000019">
    <property type="protein sequence ID" value="EHK48283.1"/>
    <property type="molecule type" value="Genomic_DNA"/>
</dbReference>
<dbReference type="Proteomes" id="UP000005426">
    <property type="component" value="Unassembled WGS sequence"/>
</dbReference>
<proteinExistence type="predicted"/>